<dbReference type="GO" id="GO:0005524">
    <property type="term" value="F:ATP binding"/>
    <property type="evidence" value="ECO:0007669"/>
    <property type="project" value="InterPro"/>
</dbReference>
<dbReference type="PROSITE" id="PS00108">
    <property type="entry name" value="PROTEIN_KINASE_ST"/>
    <property type="match status" value="1"/>
</dbReference>
<dbReference type="GO" id="GO:0016020">
    <property type="term" value="C:membrane"/>
    <property type="evidence" value="ECO:0007669"/>
    <property type="project" value="TreeGrafter"/>
</dbReference>
<dbReference type="InterPro" id="IPR000719">
    <property type="entry name" value="Prot_kinase_dom"/>
</dbReference>
<protein>
    <recommendedName>
        <fullName evidence="1">Protein kinase domain-containing protein</fullName>
    </recommendedName>
</protein>
<gene>
    <name evidence="2" type="ORF">F2Q69_00007697</name>
</gene>
<reference evidence="2" key="1">
    <citation type="submission" date="2019-12" db="EMBL/GenBank/DDBJ databases">
        <title>Genome sequencing and annotation of Brassica cretica.</title>
        <authorList>
            <person name="Studholme D.J."/>
            <person name="Sarris P."/>
        </authorList>
    </citation>
    <scope>NUCLEOTIDE SEQUENCE</scope>
    <source>
        <strain evidence="2">PFS-109/04</strain>
        <tissue evidence="2">Leaf</tissue>
    </source>
</reference>
<dbReference type="GO" id="GO:0004672">
    <property type="term" value="F:protein kinase activity"/>
    <property type="evidence" value="ECO:0007669"/>
    <property type="project" value="InterPro"/>
</dbReference>
<dbReference type="Pfam" id="PF00069">
    <property type="entry name" value="Pkinase"/>
    <property type="match status" value="1"/>
</dbReference>
<evidence type="ECO:0000259" key="1">
    <source>
        <dbReference type="PROSITE" id="PS50011"/>
    </source>
</evidence>
<dbReference type="Gene3D" id="3.30.200.20">
    <property type="entry name" value="Phosphorylase Kinase, domain 1"/>
    <property type="match status" value="1"/>
</dbReference>
<dbReference type="SUPFAM" id="SSF56112">
    <property type="entry name" value="Protein kinase-like (PK-like)"/>
    <property type="match status" value="1"/>
</dbReference>
<dbReference type="AlphaFoldDB" id="A0A8S9P2G2"/>
<feature type="domain" description="Protein kinase" evidence="1">
    <location>
        <begin position="1"/>
        <end position="259"/>
    </location>
</feature>
<dbReference type="PANTHER" id="PTHR48055:SF55">
    <property type="entry name" value="PROTEIN KINASE DOMAIN-CONTAINING PROTEIN"/>
    <property type="match status" value="1"/>
</dbReference>
<proteinExistence type="predicted"/>
<dbReference type="InterPro" id="IPR011009">
    <property type="entry name" value="Kinase-like_dom_sf"/>
</dbReference>
<name>A0A8S9P2G2_BRACR</name>
<dbReference type="Gene3D" id="1.10.510.10">
    <property type="entry name" value="Transferase(Phosphotransferase) domain 1"/>
    <property type="match status" value="1"/>
</dbReference>
<accession>A0A8S9P2G2</accession>
<dbReference type="PROSITE" id="PS50011">
    <property type="entry name" value="PROTEIN_KINASE_DOM"/>
    <property type="match status" value="1"/>
</dbReference>
<organism evidence="2 3">
    <name type="scientific">Brassica cretica</name>
    <name type="common">Mustard</name>
    <dbReference type="NCBI Taxonomy" id="69181"/>
    <lineage>
        <taxon>Eukaryota</taxon>
        <taxon>Viridiplantae</taxon>
        <taxon>Streptophyta</taxon>
        <taxon>Embryophyta</taxon>
        <taxon>Tracheophyta</taxon>
        <taxon>Spermatophyta</taxon>
        <taxon>Magnoliopsida</taxon>
        <taxon>eudicotyledons</taxon>
        <taxon>Gunneridae</taxon>
        <taxon>Pentapetalae</taxon>
        <taxon>rosids</taxon>
        <taxon>malvids</taxon>
        <taxon>Brassicales</taxon>
        <taxon>Brassicaceae</taxon>
        <taxon>Brassiceae</taxon>
        <taxon>Brassica</taxon>
    </lineage>
</organism>
<evidence type="ECO:0000313" key="2">
    <source>
        <dbReference type="EMBL" id="KAF3509260.1"/>
    </source>
</evidence>
<dbReference type="SMART" id="SM00220">
    <property type="entry name" value="S_TKc"/>
    <property type="match status" value="1"/>
</dbReference>
<dbReference type="InterPro" id="IPR008271">
    <property type="entry name" value="Ser/Thr_kinase_AS"/>
</dbReference>
<evidence type="ECO:0000313" key="3">
    <source>
        <dbReference type="Proteomes" id="UP000712600"/>
    </source>
</evidence>
<dbReference type="InterPro" id="IPR051564">
    <property type="entry name" value="LRR_receptor-like_kinase"/>
</dbReference>
<sequence length="259" mass="28531">MYSSTAVPVHERVSYEELHNATALLGAENRAVSIKVLNLSKPGAAKSFSAECEALKGVRHHNLVKLVTACSSVDYKGNEFRALVYDFMPNGSLDMWLHREGTSYTTSRPLTLPHCDLKPSNVLLDDDLTAHVSDFGLARLLLKFDQESFLNQLSSAGVRGTIGYATPEYGMGGQPSIHGDVYSFGILLLEMFTGKRPTNELFEGSFTLYSYTKSALPERVMDIVDTLILQRGLRVGFPVAECLTMVLELGLRCCEELPS</sequence>
<dbReference type="Proteomes" id="UP000712600">
    <property type="component" value="Unassembled WGS sequence"/>
</dbReference>
<dbReference type="PANTHER" id="PTHR48055">
    <property type="entry name" value="LEUCINE-RICH REPEAT RECEPTOR PROTEIN KINASE EMS1"/>
    <property type="match status" value="1"/>
</dbReference>
<comment type="caution">
    <text evidence="2">The sequence shown here is derived from an EMBL/GenBank/DDBJ whole genome shotgun (WGS) entry which is preliminary data.</text>
</comment>
<dbReference type="EMBL" id="QGKX02001521">
    <property type="protein sequence ID" value="KAF3509260.1"/>
    <property type="molecule type" value="Genomic_DNA"/>
</dbReference>